<keyword evidence="2 5" id="KW-0347">Helicase</keyword>
<dbReference type="SUPFAM" id="SSF52540">
    <property type="entry name" value="P-loop containing nucleoside triphosphate hydrolases"/>
    <property type="match status" value="2"/>
</dbReference>
<dbReference type="InParanoid" id="H0EQ08"/>
<dbReference type="EMBL" id="AGUE01000117">
    <property type="protein sequence ID" value="EHK99450.1"/>
    <property type="molecule type" value="Genomic_DNA"/>
</dbReference>
<dbReference type="OrthoDB" id="5600252at2759"/>
<keyword evidence="1" id="KW-0378">Hydrolase</keyword>
<dbReference type="SMART" id="SM00847">
    <property type="entry name" value="HA2"/>
    <property type="match status" value="1"/>
</dbReference>
<dbReference type="FunFam" id="3.40.50.300:FF:000868">
    <property type="entry name" value="DEAD/DEAH box helicase, putative"/>
    <property type="match status" value="1"/>
</dbReference>
<evidence type="ECO:0000259" key="4">
    <source>
        <dbReference type="PROSITE" id="PS51194"/>
    </source>
</evidence>
<gene>
    <name evidence="5" type="ORF">M7I_4749</name>
</gene>
<organism evidence="5 6">
    <name type="scientific">Glarea lozoyensis (strain ATCC 74030 / MF5533)</name>
    <dbReference type="NCBI Taxonomy" id="1104152"/>
    <lineage>
        <taxon>Eukaryota</taxon>
        <taxon>Fungi</taxon>
        <taxon>Dikarya</taxon>
        <taxon>Ascomycota</taxon>
        <taxon>Pezizomycotina</taxon>
        <taxon>Leotiomycetes</taxon>
        <taxon>Helotiales</taxon>
        <taxon>Helotiaceae</taxon>
        <taxon>Glarea</taxon>
    </lineage>
</organism>
<dbReference type="PROSITE" id="PS51194">
    <property type="entry name" value="HELICASE_CTER"/>
    <property type="match status" value="1"/>
</dbReference>
<dbReference type="GO" id="GO:0016787">
    <property type="term" value="F:hydrolase activity"/>
    <property type="evidence" value="ECO:0007669"/>
    <property type="project" value="UniProtKB-KW"/>
</dbReference>
<dbReference type="FunCoup" id="H0EQ08">
    <property type="interactions" value="495"/>
</dbReference>
<dbReference type="Gene3D" id="3.40.50.300">
    <property type="entry name" value="P-loop containing nucleotide triphosphate hydrolases"/>
    <property type="match status" value="3"/>
</dbReference>
<dbReference type="Proteomes" id="UP000005446">
    <property type="component" value="Unassembled WGS sequence"/>
</dbReference>
<dbReference type="InterPro" id="IPR059023">
    <property type="entry name" value="RNA_hel_CTD"/>
</dbReference>
<dbReference type="PANTHER" id="PTHR18934">
    <property type="entry name" value="ATP-DEPENDENT RNA HELICASE"/>
    <property type="match status" value="1"/>
</dbReference>
<dbReference type="SMART" id="SM00490">
    <property type="entry name" value="HELICc"/>
    <property type="match status" value="1"/>
</dbReference>
<accession>H0EQ08</accession>
<dbReference type="Pfam" id="PF21010">
    <property type="entry name" value="HA2_C"/>
    <property type="match status" value="1"/>
</dbReference>
<dbReference type="InterPro" id="IPR056328">
    <property type="entry name" value="DSRM_DHX29"/>
</dbReference>
<feature type="compositionally biased region" description="Gly residues" evidence="3">
    <location>
        <begin position="69"/>
        <end position="80"/>
    </location>
</feature>
<dbReference type="Pfam" id="PF07717">
    <property type="entry name" value="OB_NTP_bind"/>
    <property type="match status" value="1"/>
</dbReference>
<dbReference type="InterPro" id="IPR007502">
    <property type="entry name" value="Helicase-assoc_dom"/>
</dbReference>
<keyword evidence="2 5" id="KW-0067">ATP-binding</keyword>
<dbReference type="GO" id="GO:0003723">
    <property type="term" value="F:RNA binding"/>
    <property type="evidence" value="ECO:0007669"/>
    <property type="project" value="TreeGrafter"/>
</dbReference>
<evidence type="ECO:0000313" key="5">
    <source>
        <dbReference type="EMBL" id="EHK99450.1"/>
    </source>
</evidence>
<dbReference type="GO" id="GO:0004386">
    <property type="term" value="F:helicase activity"/>
    <property type="evidence" value="ECO:0007669"/>
    <property type="project" value="UniProtKB-KW"/>
</dbReference>
<evidence type="ECO:0000256" key="1">
    <source>
        <dbReference type="ARBA" id="ARBA00022801"/>
    </source>
</evidence>
<dbReference type="AlphaFoldDB" id="H0EQ08"/>
<dbReference type="InterPro" id="IPR011709">
    <property type="entry name" value="DEAD-box_helicase_OB_fold"/>
</dbReference>
<evidence type="ECO:0000256" key="3">
    <source>
        <dbReference type="SAM" id="MobiDB-lite"/>
    </source>
</evidence>
<feature type="compositionally biased region" description="Polar residues" evidence="3">
    <location>
        <begin position="87"/>
        <end position="99"/>
    </location>
</feature>
<dbReference type="InterPro" id="IPR001650">
    <property type="entry name" value="Helicase_C-like"/>
</dbReference>
<dbReference type="Pfam" id="PF00271">
    <property type="entry name" value="Helicase_C"/>
    <property type="match status" value="1"/>
</dbReference>
<name>H0EQ08_GLAL7</name>
<dbReference type="InterPro" id="IPR027417">
    <property type="entry name" value="P-loop_NTPase"/>
</dbReference>
<dbReference type="CDD" id="cd18791">
    <property type="entry name" value="SF2_C_RHA"/>
    <property type="match status" value="1"/>
</dbReference>
<dbReference type="FunFam" id="1.20.120.1080:FF:000016">
    <property type="entry name" value="ATP-dependent RNA helicase A"/>
    <property type="match status" value="1"/>
</dbReference>
<dbReference type="HOGENOM" id="CLU_001832_4_0_1"/>
<dbReference type="PANTHER" id="PTHR18934:SF267">
    <property type="entry name" value="ATP-DEPENDENT RNA HELICASE YLR419W-RELATED"/>
    <property type="match status" value="1"/>
</dbReference>
<sequence>MLLSHGPGKMVSEGRQYQNRRVSARLIQTILQRKTVSKIFNGRKPDEYLRGKGHSQIQTKNKMVKKGQSKGGKPGGGGGAKKPSPATTTGDDSFIVFSNSDKDPKPKRPATASAGPSNLDGPDILGEAPKRPDVKKIIGGASWTGKLPVNMLSEHCQKQRWEKPEYTMAKNPKTQELVQLAPFKLPPSHKHLAAKPTALEARHFAATYGLFRVCSMRNIHMMLPPDYRDLWKGEFEVLKKEDIKDGRGWQYEADPFQALREREEAKALMEKRRAEQNKAKEKALNTPGGPGGVGLALRNGGSGGVNSGSHNIQRGWTRVPKIEMGKRARTNVENLIRKYAIWNPNGVRMSDFQKHSIINEFKNLQFRESHVEEAVQECKDREETLEWLLIHVPEDDLPRWSLPEGYTAGIIESHQVTIISGETGSGKSTQSAQFVLDDLYQRALGGTAKIICTQPRRISALGLADRRKDLKLILMSATLDAGVFEDYFKSNGKVGRVEISGRTYPVEDYYLDDVIQMTGFNSGRGGRRDEEDAETSGMDADVAAAIQSIGMRINYDLIAQTVREIDADLTYQKQDGGLMEISRTIDALRSIPNLHALPLHASLQSSEQRRVFPHAPQGKRKVIVATNVAETSITIDDIVAVIDTGRVKETSYDPQNNMRKLEEVWASRAACKQRRGRAGRVQAGKCYKLYTRNAEMNKMAERPEPEIRRVPLEQLCLSVRAMGIKAVGKFLASALTPPESLAVDGAMDLLGRMGALDGDDLTALGRHLSMIPADLRCGKLMVYGAMFGCLNACVTIAAILTVKSPFVSPQDKRDEAKVARARFAKNQGDLIGDLKAYEQWDEMVNNRSTTLLRSLCAGAFNPQLARIDFPDKKFAQSVSGAVELDPEAKTIKYFNQENGRVFVHPSSTVFDAQTFPGNSVYMSYFNKMATSKVFIRDLTPFNAYTALLFSGPITLDTLGRGLVVDGWLRLRGWARIGVLVSRLRGMLDDVLARKIDEPELNLAGNEVVDAVMRLVELDGLDQ</sequence>
<proteinExistence type="predicted"/>
<dbReference type="Pfam" id="PF24385">
    <property type="entry name" value="DSRM_DHX29"/>
    <property type="match status" value="1"/>
</dbReference>
<feature type="region of interest" description="Disordered" evidence="3">
    <location>
        <begin position="42"/>
        <end position="132"/>
    </location>
</feature>
<comment type="caution">
    <text evidence="5">The sequence shown here is derived from an EMBL/GenBank/DDBJ whole genome shotgun (WGS) entry which is preliminary data.</text>
</comment>
<keyword evidence="2 5" id="KW-0547">Nucleotide-binding</keyword>
<dbReference type="Pfam" id="PF26026">
    <property type="entry name" value="RNA_hel_CTD"/>
    <property type="match status" value="1"/>
</dbReference>
<evidence type="ECO:0000313" key="6">
    <source>
        <dbReference type="Proteomes" id="UP000005446"/>
    </source>
</evidence>
<protein>
    <submittedName>
        <fullName evidence="5">Putative ATP-dependent RNA helicase ucp12</fullName>
    </submittedName>
</protein>
<evidence type="ECO:0000256" key="2">
    <source>
        <dbReference type="ARBA" id="ARBA00022806"/>
    </source>
</evidence>
<keyword evidence="6" id="KW-1185">Reference proteome</keyword>
<feature type="domain" description="Helicase C-terminal" evidence="4">
    <location>
        <begin position="541"/>
        <end position="723"/>
    </location>
</feature>
<reference evidence="5 6" key="1">
    <citation type="journal article" date="2012" name="Eukaryot. Cell">
        <title>Genome sequence of the fungus Glarea lozoyensis: the first genome sequence of a species from the Helotiaceae family.</title>
        <authorList>
            <person name="Youssar L."/>
            <person name="Gruening B.A."/>
            <person name="Erxleben A."/>
            <person name="Guenther S."/>
            <person name="Huettel W."/>
        </authorList>
    </citation>
    <scope>NUCLEOTIDE SEQUENCE [LARGE SCALE GENOMIC DNA]</scope>
    <source>
        <strain evidence="6">ATCC 74030 / MF5533</strain>
    </source>
</reference>
<dbReference type="Gene3D" id="1.20.120.1080">
    <property type="match status" value="1"/>
</dbReference>